<keyword evidence="2" id="KW-1185">Reference proteome</keyword>
<dbReference type="AlphaFoldDB" id="A0AA87Z7W3"/>
<organism evidence="1 2">
    <name type="scientific">Ficus carica</name>
    <name type="common">Common fig</name>
    <dbReference type="NCBI Taxonomy" id="3494"/>
    <lineage>
        <taxon>Eukaryota</taxon>
        <taxon>Viridiplantae</taxon>
        <taxon>Streptophyta</taxon>
        <taxon>Embryophyta</taxon>
        <taxon>Tracheophyta</taxon>
        <taxon>Spermatophyta</taxon>
        <taxon>Magnoliopsida</taxon>
        <taxon>eudicotyledons</taxon>
        <taxon>Gunneridae</taxon>
        <taxon>Pentapetalae</taxon>
        <taxon>rosids</taxon>
        <taxon>fabids</taxon>
        <taxon>Rosales</taxon>
        <taxon>Moraceae</taxon>
        <taxon>Ficeae</taxon>
        <taxon>Ficus</taxon>
    </lineage>
</organism>
<evidence type="ECO:0000313" key="2">
    <source>
        <dbReference type="Proteomes" id="UP001187192"/>
    </source>
</evidence>
<comment type="caution">
    <text evidence="1">The sequence shown here is derived from an EMBL/GenBank/DDBJ whole genome shotgun (WGS) entry which is preliminary data.</text>
</comment>
<reference evidence="1" key="1">
    <citation type="submission" date="2023-07" db="EMBL/GenBank/DDBJ databases">
        <title>draft genome sequence of fig (Ficus carica).</title>
        <authorList>
            <person name="Takahashi T."/>
            <person name="Nishimura K."/>
        </authorList>
    </citation>
    <scope>NUCLEOTIDE SEQUENCE</scope>
</reference>
<sequence>MSKKDTKRGIQEARSGLQCTKYPLQRAKTRELDFAGFSLPLPCFRSAAAHKKPTAVRLLKPSHQIVRCSPHFIRCSAGTCG</sequence>
<proteinExistence type="predicted"/>
<accession>A0AA87Z7W3</accession>
<evidence type="ECO:0000313" key="1">
    <source>
        <dbReference type="EMBL" id="GMN27215.1"/>
    </source>
</evidence>
<gene>
    <name evidence="1" type="ORF">TIFTF001_001549</name>
</gene>
<name>A0AA87Z7W3_FICCA</name>
<dbReference type="EMBL" id="BTGU01000002">
    <property type="protein sequence ID" value="GMN27215.1"/>
    <property type="molecule type" value="Genomic_DNA"/>
</dbReference>
<dbReference type="Proteomes" id="UP001187192">
    <property type="component" value="Unassembled WGS sequence"/>
</dbReference>
<protein>
    <submittedName>
        <fullName evidence="1">Uncharacterized protein</fullName>
    </submittedName>
</protein>